<keyword evidence="6" id="KW-1185">Reference proteome</keyword>
<name>A0A679FLL5_9BACL</name>
<feature type="transmembrane region" description="Helical" evidence="4">
    <location>
        <begin position="403"/>
        <end position="428"/>
    </location>
</feature>
<dbReference type="GO" id="GO:0009847">
    <property type="term" value="P:spore germination"/>
    <property type="evidence" value="ECO:0007669"/>
    <property type="project" value="InterPro"/>
</dbReference>
<gene>
    <name evidence="5" type="ORF">GsuE55_22950</name>
</gene>
<evidence type="ECO:0000256" key="2">
    <source>
        <dbReference type="ARBA" id="ARBA00023136"/>
    </source>
</evidence>
<evidence type="ECO:0000256" key="1">
    <source>
        <dbReference type="ARBA" id="ARBA00005278"/>
    </source>
</evidence>
<evidence type="ECO:0000256" key="4">
    <source>
        <dbReference type="SAM" id="Phobius"/>
    </source>
</evidence>
<evidence type="ECO:0000313" key="6">
    <source>
        <dbReference type="Proteomes" id="UP000501421"/>
    </source>
</evidence>
<feature type="compositionally biased region" description="Basic and acidic residues" evidence="3">
    <location>
        <begin position="477"/>
        <end position="492"/>
    </location>
</feature>
<feature type="region of interest" description="Disordered" evidence="3">
    <location>
        <begin position="469"/>
        <end position="492"/>
    </location>
</feature>
<proteinExistence type="inferred from homology"/>
<dbReference type="Pfam" id="PF03323">
    <property type="entry name" value="GerA"/>
    <property type="match status" value="1"/>
</dbReference>
<organism evidence="5 6">
    <name type="scientific">Geobacillus subterraneus</name>
    <dbReference type="NCBI Taxonomy" id="129338"/>
    <lineage>
        <taxon>Bacteria</taxon>
        <taxon>Bacillati</taxon>
        <taxon>Bacillota</taxon>
        <taxon>Bacilli</taxon>
        <taxon>Bacillales</taxon>
        <taxon>Anoxybacillaceae</taxon>
        <taxon>Geobacillus</taxon>
    </lineage>
</organism>
<evidence type="ECO:0000313" key="5">
    <source>
        <dbReference type="EMBL" id="BBW97462.1"/>
    </source>
</evidence>
<dbReference type="EMBL" id="AP022557">
    <property type="protein sequence ID" value="BBW97462.1"/>
    <property type="molecule type" value="Genomic_DNA"/>
</dbReference>
<dbReference type="GO" id="GO:0016020">
    <property type="term" value="C:membrane"/>
    <property type="evidence" value="ECO:0007669"/>
    <property type="project" value="InterPro"/>
</dbReference>
<reference evidence="6" key="1">
    <citation type="journal article" date="2020" name="Microbiol. Resour. Announc.">
        <title>Complete Genome Sequence of Geobacillus sp. Strain E55-1, Isolated from Mine Geyser in Japan.</title>
        <authorList>
            <person name="Miyazaki K."/>
            <person name="Hase E."/>
            <person name="Tokito N."/>
        </authorList>
    </citation>
    <scope>NUCLEOTIDE SEQUENCE [LARGE SCALE GENOMIC DNA]</scope>
    <source>
        <strain evidence="6">E55-1</strain>
    </source>
</reference>
<protein>
    <submittedName>
        <fullName evidence="5">Spore germination protein</fullName>
    </submittedName>
</protein>
<dbReference type="PANTHER" id="PTHR22550">
    <property type="entry name" value="SPORE GERMINATION PROTEIN"/>
    <property type="match status" value="1"/>
</dbReference>
<comment type="similarity">
    <text evidence="1">Belongs to the GerABKA family.</text>
</comment>
<dbReference type="InterPro" id="IPR050768">
    <property type="entry name" value="UPF0353/GerABKA_families"/>
</dbReference>
<dbReference type="InterPro" id="IPR004995">
    <property type="entry name" value="Spore_Ger"/>
</dbReference>
<feature type="transmembrane region" description="Helical" evidence="4">
    <location>
        <begin position="373"/>
        <end position="391"/>
    </location>
</feature>
<dbReference type="PIRSF" id="PIRSF005690">
    <property type="entry name" value="GerBA"/>
    <property type="match status" value="1"/>
</dbReference>
<dbReference type="PANTHER" id="PTHR22550:SF5">
    <property type="entry name" value="LEUCINE ZIPPER PROTEIN 4"/>
    <property type="match status" value="1"/>
</dbReference>
<evidence type="ECO:0000256" key="3">
    <source>
        <dbReference type="SAM" id="MobiDB-lite"/>
    </source>
</evidence>
<dbReference type="Proteomes" id="UP000501421">
    <property type="component" value="Chromosome"/>
</dbReference>
<accession>A0A679FLL5</accession>
<keyword evidence="4" id="KW-1133">Transmembrane helix</keyword>
<dbReference type="RefSeq" id="WP_033843124.1">
    <property type="nucleotide sequence ID" value="NZ_AP022557.1"/>
</dbReference>
<feature type="transmembrane region" description="Helical" evidence="4">
    <location>
        <begin position="277"/>
        <end position="299"/>
    </location>
</feature>
<sequence>MATPTESICKILTLLKRSRDFQTKVYQNQPSGQSVSVFYIESLVDIDMMVKYLYPYLIHYPFTSLQHLADVLPLEDAHLSSAPRDVQQKLLDGYLAIQLIEQDDLVLLVKAQKQIERTLTIPEVEFSVVGPKESFIESLETNLHLVRKRIPSERLTVNLFRVGSLSQTKLAVVYVDGIADPENVQTVIQRIQTIEFDEVIDSSYIVQIICDNRHSLFPQLLDTERPDRVAAVLAEGKVAVMVDGSPHALIGPTTLVEFFSSFEDYFSNWIIASFFRLIRLFSVAFSILITPIYVATLNYHYELIPKDLLGTLITSRKEIPFPPIIEVLFLELTIELLREAGARLPTKVGQTIGIVGGIVIGTASVEAGLTSNVLLILVALAALASFTTPVYKMGNTIRLLRFPFLLFAEMWGLLGVAFCFCILMTHLLSLTSLGRPFLSPLFPPRWGDWKDAFIRLPFSEQAKRPLSLRPKQPLRFNSDKAKAKRDIENIDE</sequence>
<keyword evidence="4" id="KW-0812">Transmembrane</keyword>
<keyword evidence="2 4" id="KW-0472">Membrane</keyword>
<dbReference type="AlphaFoldDB" id="A0A679FLL5"/>